<evidence type="ECO:0000256" key="1">
    <source>
        <dbReference type="SAM" id="Phobius"/>
    </source>
</evidence>
<feature type="transmembrane region" description="Helical" evidence="1">
    <location>
        <begin position="29"/>
        <end position="48"/>
    </location>
</feature>
<feature type="transmembrane region" description="Helical" evidence="1">
    <location>
        <begin position="91"/>
        <end position="110"/>
    </location>
</feature>
<evidence type="ECO:0000313" key="2">
    <source>
        <dbReference type="EMBL" id="GIH98425.1"/>
    </source>
</evidence>
<name>A0A8J3STG1_9ACTN</name>
<keyword evidence="1" id="KW-0812">Transmembrane</keyword>
<protein>
    <submittedName>
        <fullName evidence="2">Exporter of polyketide antibiotics</fullName>
    </submittedName>
</protein>
<gene>
    <name evidence="2" type="ORF">Pta02_04340</name>
</gene>
<reference evidence="2" key="1">
    <citation type="submission" date="2021-01" db="EMBL/GenBank/DDBJ databases">
        <title>Whole genome shotgun sequence of Planobispora takensis NBRC 109077.</title>
        <authorList>
            <person name="Komaki H."/>
            <person name="Tamura T."/>
        </authorList>
    </citation>
    <scope>NUCLEOTIDE SEQUENCE</scope>
    <source>
        <strain evidence="2">NBRC 109077</strain>
    </source>
</reference>
<keyword evidence="3" id="KW-1185">Reference proteome</keyword>
<sequence length="548" mass="54108">MSDASGPMSAYAGTGRLVRLALRRDRVRLPVWIAGAVVLAAAGAAAVAGEFPDEAGRVAALRGVGGNPAVLVMRGTPVGTDLGALVNFRNLLSLLVLAALMSTFAMVRHTRQNEETGRAEMIGAGSVGRHAGLTAALVVVAGADVLLGAALTAALLGAGMPLDGSLAFGAACAATGLAFAGVAAVAAQLFQSSRAANAAAATAVGVDFLVRGVGDALGERAADGIRVTGAWPSWSSPIGWGTHVRPFGEEAWWVLALPVALLAACTAAAFALVDRRDFGAGLIPDRPGPASGSRALLSPLGLAWRLNRGATLGWVIGCGLAGAGIGTLGPAVDEAAIGNTGVADLLDQLAGGGGATLVDTLYAAMMNVFGVLAAGFVVQALLRLRSEEAGGHAEAVLATAVGRVRWVLAHLVCTAGGAAALLVAAGAGMGLTDAAAGGDTGVGPLVGAGLAQLPAALALAGFVVLVYGVLPRLAVPLAWAGLVVSIAFGLLGDVFGLPRAVRDLSPFSHVPALPAAEMTAGPLVALAAVATALAVAGLASFRRRDLSP</sequence>
<dbReference type="AlphaFoldDB" id="A0A8J3STG1"/>
<keyword evidence="1" id="KW-1133">Transmembrane helix</keyword>
<dbReference type="EMBL" id="BOOK01000002">
    <property type="protein sequence ID" value="GIH98425.1"/>
    <property type="molecule type" value="Genomic_DNA"/>
</dbReference>
<feature type="transmembrane region" description="Helical" evidence="1">
    <location>
        <begin position="451"/>
        <end position="470"/>
    </location>
</feature>
<comment type="caution">
    <text evidence="2">The sequence shown here is derived from an EMBL/GenBank/DDBJ whole genome shotgun (WGS) entry which is preliminary data.</text>
</comment>
<feature type="transmembrane region" description="Helical" evidence="1">
    <location>
        <begin position="477"/>
        <end position="498"/>
    </location>
</feature>
<feature type="transmembrane region" description="Helical" evidence="1">
    <location>
        <begin position="407"/>
        <end position="431"/>
    </location>
</feature>
<feature type="transmembrane region" description="Helical" evidence="1">
    <location>
        <begin position="131"/>
        <end position="160"/>
    </location>
</feature>
<feature type="transmembrane region" description="Helical" evidence="1">
    <location>
        <begin position="166"/>
        <end position="187"/>
    </location>
</feature>
<feature type="transmembrane region" description="Helical" evidence="1">
    <location>
        <begin position="361"/>
        <end position="382"/>
    </location>
</feature>
<proteinExistence type="predicted"/>
<evidence type="ECO:0000313" key="3">
    <source>
        <dbReference type="Proteomes" id="UP000634476"/>
    </source>
</evidence>
<organism evidence="2 3">
    <name type="scientific">Planobispora takensis</name>
    <dbReference type="NCBI Taxonomy" id="1367882"/>
    <lineage>
        <taxon>Bacteria</taxon>
        <taxon>Bacillati</taxon>
        <taxon>Actinomycetota</taxon>
        <taxon>Actinomycetes</taxon>
        <taxon>Streptosporangiales</taxon>
        <taxon>Streptosporangiaceae</taxon>
        <taxon>Planobispora</taxon>
    </lineage>
</organism>
<feature type="transmembrane region" description="Helical" evidence="1">
    <location>
        <begin position="518"/>
        <end position="541"/>
    </location>
</feature>
<dbReference type="Proteomes" id="UP000634476">
    <property type="component" value="Unassembled WGS sequence"/>
</dbReference>
<accession>A0A8J3STG1</accession>
<dbReference type="RefSeq" id="WP_203872925.1">
    <property type="nucleotide sequence ID" value="NZ_BOOK01000002.1"/>
</dbReference>
<keyword evidence="1" id="KW-0472">Membrane</keyword>
<feature type="transmembrane region" description="Helical" evidence="1">
    <location>
        <begin position="252"/>
        <end position="273"/>
    </location>
</feature>